<dbReference type="EMBL" id="MZ348426">
    <property type="protein sequence ID" value="QXV71706.1"/>
    <property type="molecule type" value="Genomic_DNA"/>
</dbReference>
<evidence type="ECO:0000313" key="2">
    <source>
        <dbReference type="Proteomes" id="UP000827203"/>
    </source>
</evidence>
<gene>
    <name evidence="1" type="ORF">psageK4_052</name>
</gene>
<keyword evidence="2" id="KW-1185">Reference proteome</keyword>
<name>A0ABX8SM76_9CAUD</name>
<proteinExistence type="predicted"/>
<sequence length="70" mass="8075">MAYYINKIGHRVLLVDLIILDSTTLFPVVKTLTWEQTSGSMEKLMERYVCESITHRPSGNTTMKSCYWSS</sequence>
<reference evidence="1 2" key="1">
    <citation type="submission" date="2021-06" db="EMBL/GenBank/DDBJ databases">
        <authorList>
            <person name="Martino G."/>
            <person name="Holtappels D."/>
            <person name="Wagemans J."/>
            <person name="Lavigne R."/>
            <person name="Turina M."/>
            <person name="Ciuffo M."/>
        </authorList>
    </citation>
    <scope>NUCLEOTIDE SEQUENCE [LARGE SCALE GENOMIC DNA]</scope>
    <source>
        <strain evidence="2">psageK4</strain>
    </source>
</reference>
<accession>A0ABX8SM76</accession>
<dbReference type="Proteomes" id="UP000827203">
    <property type="component" value="Segment"/>
</dbReference>
<protein>
    <submittedName>
        <fullName evidence="1">Uncharacterized protein</fullName>
    </submittedName>
</protein>
<organism evidence="1 2">
    <name type="scientific">Pseudomonas phage psageK4</name>
    <dbReference type="NCBI Taxonomy" id="2859563"/>
    <lineage>
        <taxon>Viruses</taxon>
        <taxon>Duplodnaviria</taxon>
        <taxon>Heunggongvirae</taxon>
        <taxon>Uroviricota</taxon>
        <taxon>Caudoviricetes</taxon>
        <taxon>Vandenendeviridae</taxon>
        <taxon>Gorskivirinae</taxon>
        <taxon>Otagovirus</taxon>
        <taxon>Otagovirus psagek4</taxon>
    </lineage>
</organism>
<evidence type="ECO:0000313" key="1">
    <source>
        <dbReference type="EMBL" id="QXV71706.1"/>
    </source>
</evidence>